<dbReference type="GO" id="GO:0004674">
    <property type="term" value="F:protein serine/threonine kinase activity"/>
    <property type="evidence" value="ECO:0007669"/>
    <property type="project" value="UniProtKB-KW"/>
</dbReference>
<proteinExistence type="predicted"/>
<dbReference type="SUPFAM" id="SSF56112">
    <property type="entry name" value="Protein kinase-like (PK-like)"/>
    <property type="match status" value="1"/>
</dbReference>
<dbReference type="OrthoDB" id="541276at2759"/>
<dbReference type="InterPro" id="IPR011009">
    <property type="entry name" value="Kinase-like_dom_sf"/>
</dbReference>
<feature type="domain" description="Protein kinase" evidence="7">
    <location>
        <begin position="88"/>
        <end position="386"/>
    </location>
</feature>
<dbReference type="InterPro" id="IPR008266">
    <property type="entry name" value="Tyr_kinase_AS"/>
</dbReference>
<evidence type="ECO:0000256" key="1">
    <source>
        <dbReference type="ARBA" id="ARBA00022527"/>
    </source>
</evidence>
<protein>
    <recommendedName>
        <fullName evidence="7">Protein kinase domain-containing protein</fullName>
    </recommendedName>
</protein>
<keyword evidence="2" id="KW-0808">Transferase</keyword>
<dbReference type="Pfam" id="PF00069">
    <property type="entry name" value="Pkinase"/>
    <property type="match status" value="1"/>
</dbReference>
<dbReference type="EMBL" id="BRXW01000420">
    <property type="protein sequence ID" value="GMH52834.1"/>
    <property type="molecule type" value="Genomic_DNA"/>
</dbReference>
<name>A0A9W7DQU6_9STRA</name>
<accession>A0A9W7DQU6</accession>
<feature type="compositionally biased region" description="Polar residues" evidence="6">
    <location>
        <begin position="1"/>
        <end position="21"/>
    </location>
</feature>
<keyword evidence="5" id="KW-0067">ATP-binding</keyword>
<evidence type="ECO:0000313" key="9">
    <source>
        <dbReference type="Proteomes" id="UP001165122"/>
    </source>
</evidence>
<dbReference type="GO" id="GO:0005524">
    <property type="term" value="F:ATP binding"/>
    <property type="evidence" value="ECO:0007669"/>
    <property type="project" value="UniProtKB-KW"/>
</dbReference>
<dbReference type="PROSITE" id="PS50011">
    <property type="entry name" value="PROTEIN_KINASE_DOM"/>
    <property type="match status" value="1"/>
</dbReference>
<evidence type="ECO:0000313" key="8">
    <source>
        <dbReference type="EMBL" id="GMH52834.1"/>
    </source>
</evidence>
<gene>
    <name evidence="8" type="ORF">TrLO_g8711</name>
</gene>
<keyword evidence="1" id="KW-0723">Serine/threonine-protein kinase</keyword>
<dbReference type="GO" id="GO:0005634">
    <property type="term" value="C:nucleus"/>
    <property type="evidence" value="ECO:0007669"/>
    <property type="project" value="TreeGrafter"/>
</dbReference>
<evidence type="ECO:0000256" key="6">
    <source>
        <dbReference type="SAM" id="MobiDB-lite"/>
    </source>
</evidence>
<keyword evidence="4" id="KW-0418">Kinase</keyword>
<sequence length="399" mass="44642">MSTFSCHLSPHSTHTYTQISSAGPPRPSLPFSPPIINTGIRIRHQIYDTPARGCTLIGSKDNILTRTDLGICATDPTKHIDGTEIRAYWIYRKLKKAIYGGVYLAYELRIKTPTTQSNSSPGYELTGSYVAIKKIEWSKVRSLSGRLIEDPLKEIACTQFLTEEGGGNVLRSIISLSDEKYLYSILEYCNGGELFDHVEASGRFTEPRARWWFRQILSGLKVLQDRGVCHRDMSLENMMVNNSSALIIDMGMCLRIPYQDSAGNTVSGVSGTATNRLLLRAGRGCGKPNYMSPEILAEQSFDGFSIDLWACGVMLFIMVTGVPPFDRAQPQDPRFSMAAVNSQLRQMLVGWNMAASEECMDLMQRMLRARPEERLTLAQVLQHNWMNGEVDQPEHGNVT</sequence>
<evidence type="ECO:0000256" key="5">
    <source>
        <dbReference type="ARBA" id="ARBA00022840"/>
    </source>
</evidence>
<comment type="caution">
    <text evidence="8">The sequence shown here is derived from an EMBL/GenBank/DDBJ whole genome shotgun (WGS) entry which is preliminary data.</text>
</comment>
<dbReference type="Gene3D" id="1.10.510.10">
    <property type="entry name" value="Transferase(Phosphotransferase) domain 1"/>
    <property type="match status" value="1"/>
</dbReference>
<keyword evidence="3" id="KW-0547">Nucleotide-binding</keyword>
<reference evidence="9" key="1">
    <citation type="journal article" date="2023" name="Commun. Biol.">
        <title>Genome analysis of Parmales, the sister group of diatoms, reveals the evolutionary specialization of diatoms from phago-mixotrophs to photoautotrophs.</title>
        <authorList>
            <person name="Ban H."/>
            <person name="Sato S."/>
            <person name="Yoshikawa S."/>
            <person name="Yamada K."/>
            <person name="Nakamura Y."/>
            <person name="Ichinomiya M."/>
            <person name="Sato N."/>
            <person name="Blanc-Mathieu R."/>
            <person name="Endo H."/>
            <person name="Kuwata A."/>
            <person name="Ogata H."/>
        </authorList>
    </citation>
    <scope>NUCLEOTIDE SEQUENCE [LARGE SCALE GENOMIC DNA]</scope>
    <source>
        <strain evidence="9">NIES 3700</strain>
    </source>
</reference>
<evidence type="ECO:0000256" key="3">
    <source>
        <dbReference type="ARBA" id="ARBA00022741"/>
    </source>
</evidence>
<dbReference type="PANTHER" id="PTHR24345:SF91">
    <property type="entry name" value="SERINE_THREONINE-PROTEIN KINASE PLK4"/>
    <property type="match status" value="1"/>
</dbReference>
<keyword evidence="9" id="KW-1185">Reference proteome</keyword>
<dbReference type="PROSITE" id="PS00109">
    <property type="entry name" value="PROTEIN_KINASE_TYR"/>
    <property type="match status" value="1"/>
</dbReference>
<evidence type="ECO:0000259" key="7">
    <source>
        <dbReference type="PROSITE" id="PS50011"/>
    </source>
</evidence>
<dbReference type="Proteomes" id="UP001165122">
    <property type="component" value="Unassembled WGS sequence"/>
</dbReference>
<feature type="region of interest" description="Disordered" evidence="6">
    <location>
        <begin position="1"/>
        <end position="30"/>
    </location>
</feature>
<evidence type="ECO:0000256" key="2">
    <source>
        <dbReference type="ARBA" id="ARBA00022679"/>
    </source>
</evidence>
<dbReference type="PANTHER" id="PTHR24345">
    <property type="entry name" value="SERINE/THREONINE-PROTEIN KINASE PLK"/>
    <property type="match status" value="1"/>
</dbReference>
<dbReference type="InterPro" id="IPR000719">
    <property type="entry name" value="Prot_kinase_dom"/>
</dbReference>
<organism evidence="8 9">
    <name type="scientific">Triparma laevis f. longispina</name>
    <dbReference type="NCBI Taxonomy" id="1714387"/>
    <lineage>
        <taxon>Eukaryota</taxon>
        <taxon>Sar</taxon>
        <taxon>Stramenopiles</taxon>
        <taxon>Ochrophyta</taxon>
        <taxon>Bolidophyceae</taxon>
        <taxon>Parmales</taxon>
        <taxon>Triparmaceae</taxon>
        <taxon>Triparma</taxon>
    </lineage>
</organism>
<evidence type="ECO:0000256" key="4">
    <source>
        <dbReference type="ARBA" id="ARBA00022777"/>
    </source>
</evidence>
<dbReference type="AlphaFoldDB" id="A0A9W7DQU6"/>